<dbReference type="Gene3D" id="1.10.10.10">
    <property type="entry name" value="Winged helix-like DNA-binding domain superfamily/Winged helix DNA-binding domain"/>
    <property type="match status" value="1"/>
</dbReference>
<dbReference type="RefSeq" id="WP_212018476.1">
    <property type="nucleotide sequence ID" value="NZ_JAAFYZ010000202.1"/>
</dbReference>
<protein>
    <submittedName>
        <fullName evidence="2">Helix-turn-helix domain-containing protein</fullName>
    </submittedName>
</protein>
<keyword evidence="3" id="KW-1185">Reference proteome</keyword>
<dbReference type="InterPro" id="IPR036390">
    <property type="entry name" value="WH_DNA-bd_sf"/>
</dbReference>
<feature type="region of interest" description="Disordered" evidence="1">
    <location>
        <begin position="191"/>
        <end position="255"/>
    </location>
</feature>
<organism evidence="2 3">
    <name type="scientific">Catenulispora pinistramenti</name>
    <dbReference type="NCBI Taxonomy" id="2705254"/>
    <lineage>
        <taxon>Bacteria</taxon>
        <taxon>Bacillati</taxon>
        <taxon>Actinomycetota</taxon>
        <taxon>Actinomycetes</taxon>
        <taxon>Catenulisporales</taxon>
        <taxon>Catenulisporaceae</taxon>
        <taxon>Catenulispora</taxon>
    </lineage>
</organism>
<evidence type="ECO:0000256" key="1">
    <source>
        <dbReference type="SAM" id="MobiDB-lite"/>
    </source>
</evidence>
<name>A0ABS5L2X1_9ACTN</name>
<accession>A0ABS5L2X1</accession>
<feature type="compositionally biased region" description="Polar residues" evidence="1">
    <location>
        <begin position="233"/>
        <end position="255"/>
    </location>
</feature>
<reference evidence="2 3" key="1">
    <citation type="submission" date="2020-02" db="EMBL/GenBank/DDBJ databases">
        <title>Acidophilic actinobacteria isolated from forest soil.</title>
        <authorList>
            <person name="Golinska P."/>
        </authorList>
    </citation>
    <scope>NUCLEOTIDE SEQUENCE [LARGE SCALE GENOMIC DNA]</scope>
    <source>
        <strain evidence="2 3">NL8</strain>
    </source>
</reference>
<dbReference type="Pfam" id="PF12840">
    <property type="entry name" value="HTH_20"/>
    <property type="match status" value="1"/>
</dbReference>
<dbReference type="Proteomes" id="UP000730482">
    <property type="component" value="Unassembled WGS sequence"/>
</dbReference>
<comment type="caution">
    <text evidence="2">The sequence shown here is derived from an EMBL/GenBank/DDBJ whole genome shotgun (WGS) entry which is preliminary data.</text>
</comment>
<dbReference type="InterPro" id="IPR011991">
    <property type="entry name" value="ArsR-like_HTH"/>
</dbReference>
<feature type="region of interest" description="Disordered" evidence="1">
    <location>
        <begin position="73"/>
        <end position="96"/>
    </location>
</feature>
<sequence length="255" mass="27553">MADTEHDDVLHLTDPQAIRAYAHRTRMALVGILRTEGPLTATRAAELTGESVASCSYHLRMLAKYGVVEEVPGPGRQKPWRATAQQTNISRASGDPAVDAATTELRTFLAQHYFELVVNAERTWEQLPREWQKAEAFGDELLYVTPSELLELRDGIDELLHRFSDRNTRPELRPAGAELVQVLRIAFRQNRGTAAGGNNDDDNTDSSSTSVDQSSSLGQSSSSSTGASTDQSPGSGSASETSPNPSADRTNGGPS</sequence>
<feature type="compositionally biased region" description="Low complexity" evidence="1">
    <location>
        <begin position="205"/>
        <end position="232"/>
    </location>
</feature>
<proteinExistence type="predicted"/>
<dbReference type="EMBL" id="JAAFYZ010000202">
    <property type="protein sequence ID" value="MBS2552669.1"/>
    <property type="molecule type" value="Genomic_DNA"/>
</dbReference>
<gene>
    <name evidence="2" type="ORF">KGQ19_38015</name>
</gene>
<dbReference type="CDD" id="cd00090">
    <property type="entry name" value="HTH_ARSR"/>
    <property type="match status" value="1"/>
</dbReference>
<evidence type="ECO:0000313" key="3">
    <source>
        <dbReference type="Proteomes" id="UP000730482"/>
    </source>
</evidence>
<dbReference type="SUPFAM" id="SSF46785">
    <property type="entry name" value="Winged helix' DNA-binding domain"/>
    <property type="match status" value="1"/>
</dbReference>
<evidence type="ECO:0000313" key="2">
    <source>
        <dbReference type="EMBL" id="MBS2552669.1"/>
    </source>
</evidence>
<dbReference type="InterPro" id="IPR036388">
    <property type="entry name" value="WH-like_DNA-bd_sf"/>
</dbReference>